<name>E0S041_BUTPB</name>
<evidence type="ECO:0000259" key="3">
    <source>
        <dbReference type="Pfam" id="PF00535"/>
    </source>
</evidence>
<dbReference type="CAZy" id="GT2">
    <property type="family name" value="Glycosyltransferase Family 2"/>
</dbReference>
<dbReference type="InterPro" id="IPR029044">
    <property type="entry name" value="Nucleotide-diphossugar_trans"/>
</dbReference>
<dbReference type="AlphaFoldDB" id="E0S041"/>
<keyword evidence="1" id="KW-0328">Glycosyltransferase</keyword>
<dbReference type="EMBL" id="CP001810">
    <property type="protein sequence ID" value="ADL33242.1"/>
    <property type="molecule type" value="Genomic_DNA"/>
</dbReference>
<dbReference type="eggNOG" id="COG0463">
    <property type="taxonomic scope" value="Bacteria"/>
</dbReference>
<keyword evidence="5" id="KW-1185">Reference proteome</keyword>
<sequence>MCAQKVTSFIYTLHDSVLCYYYIIIPIIFYHHRANGKGIPMNKKLVSIIIPIYNAEKYLDECLESVTGQTYDNLEIILLPGASNDNSISICKKWAQNDSRILITPQDKNCTGYARNKGISAAHGEYIAFCDADDKMLPEFVEEMISSAIENDSDIVECEYYNASEDLSSLSPYTVPELLSDFPHSFYERFGSSSVWKYLVRRSFWTSNELRFPESNLMEDLAVYSLLFAAASKVSYVYKPLYIYRANPHSVMHTLPDIQMRFDNFMFIASFIVNEHKRLGCYSTSKNTTLSQLEHHAEYFFQKFPNSMKKEVPLWEARFTEEFKKLFDHKISVFEIRAFGWGSVGTGKLSSIMTKTSSIDGKFISQMTFRGVTSENIRLQLEEILKAYKPNIILLDLLEETDYIVKYNGDIEEYLKQWFLGVSIFSGIIHSLCPDAHIFVVEKYLAHKHLEAEEMKEFENTDDINILNELLGIMYKNISASIAESIFIPSIPDSSRYSLDNDPKGGHTFDEAYYYEEIIDIIHDL</sequence>
<dbReference type="InterPro" id="IPR001173">
    <property type="entry name" value="Glyco_trans_2-like"/>
</dbReference>
<evidence type="ECO:0000313" key="5">
    <source>
        <dbReference type="Proteomes" id="UP000001299"/>
    </source>
</evidence>
<reference evidence="4 5" key="1">
    <citation type="journal article" date="2010" name="PLoS ONE">
        <title>The glycobiome of the rumen bacterium Butyrivibrio proteoclasticus B316(T) highlights adaptation to a polysaccharide-rich environment.</title>
        <authorList>
            <person name="Kelly W.J."/>
            <person name="Leahy S.C."/>
            <person name="Altermann E."/>
            <person name="Yeoman C.J."/>
            <person name="Dunne J.C."/>
            <person name="Kong Z."/>
            <person name="Pacheco D.M."/>
            <person name="Li D."/>
            <person name="Noel S.J."/>
            <person name="Moon C.D."/>
            <person name="Cookson A.L."/>
            <person name="Attwood G.T."/>
        </authorList>
    </citation>
    <scope>NUCLEOTIDE SEQUENCE [LARGE SCALE GENOMIC DNA]</scope>
    <source>
        <strain evidence="5">ATCC 51982 / DSM 14932 / B316</strain>
    </source>
</reference>
<dbReference type="GO" id="GO:0016757">
    <property type="term" value="F:glycosyltransferase activity"/>
    <property type="evidence" value="ECO:0007669"/>
    <property type="project" value="UniProtKB-KW"/>
</dbReference>
<evidence type="ECO:0000256" key="1">
    <source>
        <dbReference type="ARBA" id="ARBA00022676"/>
    </source>
</evidence>
<dbReference type="CDD" id="cd00761">
    <property type="entry name" value="Glyco_tranf_GTA_type"/>
    <property type="match status" value="1"/>
</dbReference>
<dbReference type="SUPFAM" id="SSF53448">
    <property type="entry name" value="Nucleotide-diphospho-sugar transferases"/>
    <property type="match status" value="1"/>
</dbReference>
<keyword evidence="2 4" id="KW-0808">Transferase</keyword>
<dbReference type="HOGENOM" id="CLU_518455_0_0_9"/>
<dbReference type="KEGG" id="bpb:bpr_I0495"/>
<dbReference type="Pfam" id="PF00535">
    <property type="entry name" value="Glycos_transf_2"/>
    <property type="match status" value="1"/>
</dbReference>
<dbReference type="PANTHER" id="PTHR22916:SF51">
    <property type="entry name" value="GLYCOSYLTRANSFERASE EPSH-RELATED"/>
    <property type="match status" value="1"/>
</dbReference>
<evidence type="ECO:0000256" key="2">
    <source>
        <dbReference type="ARBA" id="ARBA00022679"/>
    </source>
</evidence>
<dbReference type="Gene3D" id="3.90.550.10">
    <property type="entry name" value="Spore Coat Polysaccharide Biosynthesis Protein SpsA, Chain A"/>
    <property type="match status" value="1"/>
</dbReference>
<dbReference type="Proteomes" id="UP000001299">
    <property type="component" value="Chromosome 1"/>
</dbReference>
<feature type="domain" description="Glycosyltransferase 2-like" evidence="3">
    <location>
        <begin position="47"/>
        <end position="171"/>
    </location>
</feature>
<organism evidence="4 5">
    <name type="scientific">Butyrivibrio proteoclasticus (strain ATCC 51982 / DSM 14932 / B316)</name>
    <name type="common">Clostridium proteoclasticum</name>
    <dbReference type="NCBI Taxonomy" id="515622"/>
    <lineage>
        <taxon>Bacteria</taxon>
        <taxon>Bacillati</taxon>
        <taxon>Bacillota</taxon>
        <taxon>Clostridia</taxon>
        <taxon>Lachnospirales</taxon>
        <taxon>Lachnospiraceae</taxon>
        <taxon>Butyrivibrio</taxon>
    </lineage>
</organism>
<evidence type="ECO:0000313" key="4">
    <source>
        <dbReference type="EMBL" id="ADL33242.1"/>
    </source>
</evidence>
<proteinExistence type="predicted"/>
<gene>
    <name evidence="4" type="ordered locus">bpr_I0495</name>
</gene>
<dbReference type="PANTHER" id="PTHR22916">
    <property type="entry name" value="GLYCOSYLTRANSFERASE"/>
    <property type="match status" value="1"/>
</dbReference>
<dbReference type="STRING" id="515622.bpr_I0495"/>
<protein>
    <submittedName>
        <fullName evidence="4">Glycosyl transferase GT2 family</fullName>
    </submittedName>
</protein>
<accession>E0S041</accession>